<evidence type="ECO:0000313" key="3">
    <source>
        <dbReference type="Proteomes" id="UP000029738"/>
    </source>
</evidence>
<dbReference type="InterPro" id="IPR013417">
    <property type="entry name" value="CHP02588"/>
</dbReference>
<keyword evidence="1" id="KW-0472">Membrane</keyword>
<dbReference type="NCBIfam" id="TIGR02588">
    <property type="entry name" value="TIGR02588 family protein"/>
    <property type="match status" value="1"/>
</dbReference>
<reference evidence="2" key="2">
    <citation type="submission" date="2019-11" db="EMBL/GenBank/DDBJ databases">
        <title>Improved Assembly of Tolypothrix boutellei genome.</title>
        <authorList>
            <person name="Sarangi A.N."/>
            <person name="Mukherjee M."/>
            <person name="Ghosh S."/>
            <person name="Singh D."/>
            <person name="Das A."/>
            <person name="Kant S."/>
            <person name="Prusty A."/>
            <person name="Tripathy S."/>
        </authorList>
    </citation>
    <scope>NUCLEOTIDE SEQUENCE</scope>
    <source>
        <strain evidence="2">VB521301</strain>
    </source>
</reference>
<accession>A0A8S9T9D1</accession>
<dbReference type="RefSeq" id="WP_038085400.1">
    <property type="nucleotide sequence ID" value="NZ_JHEG04000001.1"/>
</dbReference>
<sequence length="142" mass="15961">MSQQINEPTDSEKEQQHPKRSLAEWVTFGVASFILAVVVSLVCYTWLNDKQEPPVLSVSKKQEIRQVNGQFYVPFEVVNLGGETAESIQVIAELRMNGEVTEAGDIQIDFLSTNETEKGAFIFSRDPRQGQLTIRVASYKLP</sequence>
<gene>
    <name evidence="2" type="ORF">DA73_0400023100</name>
</gene>
<proteinExistence type="predicted"/>
<evidence type="ECO:0000313" key="2">
    <source>
        <dbReference type="EMBL" id="KAF3888053.1"/>
    </source>
</evidence>
<feature type="transmembrane region" description="Helical" evidence="1">
    <location>
        <begin position="25"/>
        <end position="47"/>
    </location>
</feature>
<keyword evidence="1" id="KW-1133">Transmembrane helix</keyword>
<name>A0A8S9T9D1_9CYAN</name>
<reference evidence="2" key="1">
    <citation type="journal article" date="2015" name="Genome Announc.">
        <title>Draft Genome Sequence of Tolypothrix boutellei Strain VB521301.</title>
        <authorList>
            <person name="Chandrababunaidu M.M."/>
            <person name="Singh D."/>
            <person name="Sen D."/>
            <person name="Bhan S."/>
            <person name="Das S."/>
            <person name="Gupta A."/>
            <person name="Adhikary S.P."/>
            <person name="Tripathy S."/>
        </authorList>
    </citation>
    <scope>NUCLEOTIDE SEQUENCE</scope>
    <source>
        <strain evidence="2">VB521301</strain>
    </source>
</reference>
<dbReference type="EMBL" id="JHEG04000001">
    <property type="protein sequence ID" value="KAF3888053.1"/>
    <property type="molecule type" value="Genomic_DNA"/>
</dbReference>
<dbReference type="AlphaFoldDB" id="A0A8S9T9D1"/>
<comment type="caution">
    <text evidence="2">The sequence shown here is derived from an EMBL/GenBank/DDBJ whole genome shotgun (WGS) entry which is preliminary data.</text>
</comment>
<evidence type="ECO:0000256" key="1">
    <source>
        <dbReference type="SAM" id="Phobius"/>
    </source>
</evidence>
<protein>
    <submittedName>
        <fullName evidence="2">TIGR02588 family protein</fullName>
    </submittedName>
</protein>
<keyword evidence="3" id="KW-1185">Reference proteome</keyword>
<dbReference type="Proteomes" id="UP000029738">
    <property type="component" value="Unassembled WGS sequence"/>
</dbReference>
<organism evidence="2 3">
    <name type="scientific">Tolypothrix bouteillei VB521301</name>
    <dbReference type="NCBI Taxonomy" id="1479485"/>
    <lineage>
        <taxon>Bacteria</taxon>
        <taxon>Bacillati</taxon>
        <taxon>Cyanobacteriota</taxon>
        <taxon>Cyanophyceae</taxon>
        <taxon>Nostocales</taxon>
        <taxon>Tolypothrichaceae</taxon>
        <taxon>Tolypothrix</taxon>
    </lineage>
</organism>
<keyword evidence="1" id="KW-0812">Transmembrane</keyword>